<feature type="compositionally biased region" description="Low complexity" evidence="1">
    <location>
        <begin position="7"/>
        <end position="20"/>
    </location>
</feature>
<keyword evidence="3" id="KW-1185">Reference proteome</keyword>
<evidence type="ECO:0000313" key="2">
    <source>
        <dbReference type="EMBL" id="CAG7624094.1"/>
    </source>
</evidence>
<organism evidence="2 3">
    <name type="scientific">Actinacidiphila bryophytorum</name>
    <dbReference type="NCBI Taxonomy" id="1436133"/>
    <lineage>
        <taxon>Bacteria</taxon>
        <taxon>Bacillati</taxon>
        <taxon>Actinomycetota</taxon>
        <taxon>Actinomycetes</taxon>
        <taxon>Kitasatosporales</taxon>
        <taxon>Streptomycetaceae</taxon>
        <taxon>Actinacidiphila</taxon>
    </lineage>
</organism>
<feature type="region of interest" description="Disordered" evidence="1">
    <location>
        <begin position="1"/>
        <end position="68"/>
    </location>
</feature>
<gene>
    <name evidence="2" type="ORF">SBRY_20015</name>
</gene>
<name>A0A9W4EDJ5_9ACTN</name>
<evidence type="ECO:0000256" key="1">
    <source>
        <dbReference type="SAM" id="MobiDB-lite"/>
    </source>
</evidence>
<dbReference type="EMBL" id="CAJVAX010000012">
    <property type="protein sequence ID" value="CAG7624094.1"/>
    <property type="molecule type" value="Genomic_DNA"/>
</dbReference>
<proteinExistence type="predicted"/>
<comment type="caution">
    <text evidence="2">The sequence shown here is derived from an EMBL/GenBank/DDBJ whole genome shotgun (WGS) entry which is preliminary data.</text>
</comment>
<protein>
    <submittedName>
        <fullName evidence="2">Uncharacterized protein</fullName>
    </submittedName>
</protein>
<accession>A0A9W4EDJ5</accession>
<sequence length="68" mass="6770">MWGRAITTPGARGTARPARAGGKKATHRKGQDLGGAGNGAASYDGAEVERVPQGGGWREPGGAGGVRL</sequence>
<feature type="compositionally biased region" description="Gly residues" evidence="1">
    <location>
        <begin position="53"/>
        <end position="68"/>
    </location>
</feature>
<dbReference type="Proteomes" id="UP001153328">
    <property type="component" value="Unassembled WGS sequence"/>
</dbReference>
<dbReference type="AlphaFoldDB" id="A0A9W4EDJ5"/>
<evidence type="ECO:0000313" key="3">
    <source>
        <dbReference type="Proteomes" id="UP001153328"/>
    </source>
</evidence>
<reference evidence="2" key="1">
    <citation type="submission" date="2021-06" db="EMBL/GenBank/DDBJ databases">
        <authorList>
            <person name="Arsene-Ploetze F."/>
        </authorList>
    </citation>
    <scope>NUCLEOTIDE SEQUENCE</scope>
    <source>
        <strain evidence="2">SBRY1</strain>
    </source>
</reference>